<evidence type="ECO:0000313" key="2">
    <source>
        <dbReference type="EMBL" id="EKX35799.1"/>
    </source>
</evidence>
<dbReference type="GeneID" id="17292546"/>
<reference evidence="3" key="3">
    <citation type="submission" date="2015-06" db="UniProtKB">
        <authorList>
            <consortium name="EnsemblProtists"/>
        </authorList>
    </citation>
    <scope>IDENTIFICATION</scope>
</reference>
<gene>
    <name evidence="2" type="ORF">GUITHDRAFT_155394</name>
</gene>
<feature type="region of interest" description="Disordered" evidence="1">
    <location>
        <begin position="50"/>
        <end position="81"/>
    </location>
</feature>
<accession>L1IIR8</accession>
<dbReference type="InterPro" id="IPR036249">
    <property type="entry name" value="Thioredoxin-like_sf"/>
</dbReference>
<name>L1IIR8_GUITC</name>
<dbReference type="OrthoDB" id="1728590at2759"/>
<protein>
    <recommendedName>
        <fullName evidence="5">GST N-terminal domain-containing protein</fullName>
    </recommendedName>
</protein>
<dbReference type="PANTHER" id="PTHR12782">
    <property type="entry name" value="MICROSOMAL PROSTAGLANDIN E SYNTHASE-2"/>
    <property type="match status" value="1"/>
</dbReference>
<evidence type="ECO:0000256" key="1">
    <source>
        <dbReference type="SAM" id="MobiDB-lite"/>
    </source>
</evidence>
<dbReference type="PaxDb" id="55529-EKX35799"/>
<dbReference type="GO" id="GO:0005739">
    <property type="term" value="C:mitochondrion"/>
    <property type="evidence" value="ECO:0007669"/>
    <property type="project" value="TreeGrafter"/>
</dbReference>
<dbReference type="EnsemblProtists" id="EKX35799">
    <property type="protein sequence ID" value="EKX35799"/>
    <property type="gene ID" value="GUITHDRAFT_155394"/>
</dbReference>
<reference evidence="2 4" key="1">
    <citation type="journal article" date="2012" name="Nature">
        <title>Algal genomes reveal evolutionary mosaicism and the fate of nucleomorphs.</title>
        <authorList>
            <consortium name="DOE Joint Genome Institute"/>
            <person name="Curtis B.A."/>
            <person name="Tanifuji G."/>
            <person name="Burki F."/>
            <person name="Gruber A."/>
            <person name="Irimia M."/>
            <person name="Maruyama S."/>
            <person name="Arias M.C."/>
            <person name="Ball S.G."/>
            <person name="Gile G.H."/>
            <person name="Hirakawa Y."/>
            <person name="Hopkins J.F."/>
            <person name="Kuo A."/>
            <person name="Rensing S.A."/>
            <person name="Schmutz J."/>
            <person name="Symeonidi A."/>
            <person name="Elias M."/>
            <person name="Eveleigh R.J."/>
            <person name="Herman E.K."/>
            <person name="Klute M.J."/>
            <person name="Nakayama T."/>
            <person name="Obornik M."/>
            <person name="Reyes-Prieto A."/>
            <person name="Armbrust E.V."/>
            <person name="Aves S.J."/>
            <person name="Beiko R.G."/>
            <person name="Coutinho P."/>
            <person name="Dacks J.B."/>
            <person name="Durnford D.G."/>
            <person name="Fast N.M."/>
            <person name="Green B.R."/>
            <person name="Grisdale C.J."/>
            <person name="Hempel F."/>
            <person name="Henrissat B."/>
            <person name="Hoppner M.P."/>
            <person name="Ishida K."/>
            <person name="Kim E."/>
            <person name="Koreny L."/>
            <person name="Kroth P.G."/>
            <person name="Liu Y."/>
            <person name="Malik S.B."/>
            <person name="Maier U.G."/>
            <person name="McRose D."/>
            <person name="Mock T."/>
            <person name="Neilson J.A."/>
            <person name="Onodera N.T."/>
            <person name="Poole A.M."/>
            <person name="Pritham E.J."/>
            <person name="Richards T.A."/>
            <person name="Rocap G."/>
            <person name="Roy S.W."/>
            <person name="Sarai C."/>
            <person name="Schaack S."/>
            <person name="Shirato S."/>
            <person name="Slamovits C.H."/>
            <person name="Spencer D.F."/>
            <person name="Suzuki S."/>
            <person name="Worden A.Z."/>
            <person name="Zauner S."/>
            <person name="Barry K."/>
            <person name="Bell C."/>
            <person name="Bharti A.K."/>
            <person name="Crow J.A."/>
            <person name="Grimwood J."/>
            <person name="Kramer R."/>
            <person name="Lindquist E."/>
            <person name="Lucas S."/>
            <person name="Salamov A."/>
            <person name="McFadden G.I."/>
            <person name="Lane C.E."/>
            <person name="Keeling P.J."/>
            <person name="Gray M.W."/>
            <person name="Grigoriev I.V."/>
            <person name="Archibald J.M."/>
        </authorList>
    </citation>
    <scope>NUCLEOTIDE SEQUENCE</scope>
    <source>
        <strain evidence="2 4">CCMP2712</strain>
    </source>
</reference>
<dbReference type="Proteomes" id="UP000011087">
    <property type="component" value="Unassembled WGS sequence"/>
</dbReference>
<dbReference type="GO" id="GO:0050220">
    <property type="term" value="F:prostaglandin-E synthase activity"/>
    <property type="evidence" value="ECO:0007669"/>
    <property type="project" value="TreeGrafter"/>
</dbReference>
<keyword evidence="4" id="KW-1185">Reference proteome</keyword>
<proteinExistence type="predicted"/>
<dbReference type="EMBL" id="JH993084">
    <property type="protein sequence ID" value="EKX35799.1"/>
    <property type="molecule type" value="Genomic_DNA"/>
</dbReference>
<evidence type="ECO:0000313" key="4">
    <source>
        <dbReference type="Proteomes" id="UP000011087"/>
    </source>
</evidence>
<dbReference type="AlphaFoldDB" id="L1IIR8"/>
<sequence length="81" mass="9120">MVRALLSYGDISYESVLVNMMSKKELKWSTYQKIPILVVNGMQVPDTNCEPTEPDILPRSTTPTSSTKSSVQSSLDEYCRM</sequence>
<organism evidence="2">
    <name type="scientific">Guillardia theta (strain CCMP2712)</name>
    <name type="common">Cryptophyte</name>
    <dbReference type="NCBI Taxonomy" id="905079"/>
    <lineage>
        <taxon>Eukaryota</taxon>
        <taxon>Cryptophyceae</taxon>
        <taxon>Pyrenomonadales</taxon>
        <taxon>Geminigeraceae</taxon>
        <taxon>Guillardia</taxon>
    </lineage>
</organism>
<dbReference type="KEGG" id="gtt:GUITHDRAFT_155394"/>
<dbReference type="HOGENOM" id="CLU_2578921_0_0_1"/>
<evidence type="ECO:0000313" key="3">
    <source>
        <dbReference type="EnsemblProtists" id="EKX35799"/>
    </source>
</evidence>
<dbReference type="Gene3D" id="3.40.30.10">
    <property type="entry name" value="Glutaredoxin"/>
    <property type="match status" value="1"/>
</dbReference>
<feature type="compositionally biased region" description="Low complexity" evidence="1">
    <location>
        <begin position="60"/>
        <end position="74"/>
    </location>
</feature>
<evidence type="ECO:0008006" key="5">
    <source>
        <dbReference type="Google" id="ProtNLM"/>
    </source>
</evidence>
<dbReference type="SUPFAM" id="SSF52833">
    <property type="entry name" value="Thioredoxin-like"/>
    <property type="match status" value="1"/>
</dbReference>
<reference evidence="4" key="2">
    <citation type="submission" date="2012-11" db="EMBL/GenBank/DDBJ databases">
        <authorList>
            <person name="Kuo A."/>
            <person name="Curtis B.A."/>
            <person name="Tanifuji G."/>
            <person name="Burki F."/>
            <person name="Gruber A."/>
            <person name="Irimia M."/>
            <person name="Maruyama S."/>
            <person name="Arias M.C."/>
            <person name="Ball S.G."/>
            <person name="Gile G.H."/>
            <person name="Hirakawa Y."/>
            <person name="Hopkins J.F."/>
            <person name="Rensing S.A."/>
            <person name="Schmutz J."/>
            <person name="Symeonidi A."/>
            <person name="Elias M."/>
            <person name="Eveleigh R.J."/>
            <person name="Herman E.K."/>
            <person name="Klute M.J."/>
            <person name="Nakayama T."/>
            <person name="Obornik M."/>
            <person name="Reyes-Prieto A."/>
            <person name="Armbrust E.V."/>
            <person name="Aves S.J."/>
            <person name="Beiko R.G."/>
            <person name="Coutinho P."/>
            <person name="Dacks J.B."/>
            <person name="Durnford D.G."/>
            <person name="Fast N.M."/>
            <person name="Green B.R."/>
            <person name="Grisdale C."/>
            <person name="Hempe F."/>
            <person name="Henrissat B."/>
            <person name="Hoppner M.P."/>
            <person name="Ishida K.-I."/>
            <person name="Kim E."/>
            <person name="Koreny L."/>
            <person name="Kroth P.G."/>
            <person name="Liu Y."/>
            <person name="Malik S.-B."/>
            <person name="Maier U.G."/>
            <person name="McRose D."/>
            <person name="Mock T."/>
            <person name="Neilson J.A."/>
            <person name="Onodera N.T."/>
            <person name="Poole A.M."/>
            <person name="Pritham E.J."/>
            <person name="Richards T.A."/>
            <person name="Rocap G."/>
            <person name="Roy S.W."/>
            <person name="Sarai C."/>
            <person name="Schaack S."/>
            <person name="Shirato S."/>
            <person name="Slamovits C.H."/>
            <person name="Spencer D.F."/>
            <person name="Suzuki S."/>
            <person name="Worden A.Z."/>
            <person name="Zauner S."/>
            <person name="Barry K."/>
            <person name="Bell C."/>
            <person name="Bharti A.K."/>
            <person name="Crow J.A."/>
            <person name="Grimwood J."/>
            <person name="Kramer R."/>
            <person name="Lindquist E."/>
            <person name="Lucas S."/>
            <person name="Salamov A."/>
            <person name="McFadden G.I."/>
            <person name="Lane C.E."/>
            <person name="Keeling P.J."/>
            <person name="Gray M.W."/>
            <person name="Grigoriev I.V."/>
            <person name="Archibald J.M."/>
        </authorList>
    </citation>
    <scope>NUCLEOTIDE SEQUENCE</scope>
    <source>
        <strain evidence="4">CCMP2712</strain>
    </source>
</reference>
<dbReference type="PANTHER" id="PTHR12782:SF5">
    <property type="entry name" value="PROSTAGLANDIN E SYNTHASE 2"/>
    <property type="match status" value="1"/>
</dbReference>
<dbReference type="RefSeq" id="XP_005822779.1">
    <property type="nucleotide sequence ID" value="XM_005822722.1"/>
</dbReference>